<dbReference type="PROSITE" id="PS51257">
    <property type="entry name" value="PROKAR_LIPOPROTEIN"/>
    <property type="match status" value="1"/>
</dbReference>
<name>A0A1G7Y0D3_9BACT</name>
<evidence type="ECO:0000313" key="2">
    <source>
        <dbReference type="Proteomes" id="UP000198748"/>
    </source>
</evidence>
<evidence type="ECO:0000313" key="1">
    <source>
        <dbReference type="EMBL" id="SDG89925.1"/>
    </source>
</evidence>
<gene>
    <name evidence="1" type="ORF">SAMN04487996_12518</name>
</gene>
<accession>A0A1G7Y0D3</accession>
<organism evidence="1 2">
    <name type="scientific">Dyadobacter soli</name>
    <dbReference type="NCBI Taxonomy" id="659014"/>
    <lineage>
        <taxon>Bacteria</taxon>
        <taxon>Pseudomonadati</taxon>
        <taxon>Bacteroidota</taxon>
        <taxon>Cytophagia</taxon>
        <taxon>Cytophagales</taxon>
        <taxon>Spirosomataceae</taxon>
        <taxon>Dyadobacter</taxon>
    </lineage>
</organism>
<sequence>MKKICFYLLVLLASACKEDEKFDPNSYNGEYPRNLDGSKIETHDPTLLGGEIESYFNGHSWDHAPFLSVYINRFDPPQTATGEPEILIGIYPMLTAQQIESCLMESFVVRAPLKVSTTSLNEFTQLHTPEYAHVKFTSMNCDAGKDQYMLDRSKESTVKVTSYNADDKEVQAEYDVYFRIAQRNSTFGPIYPEKVHLRGKVKAHIKLL</sequence>
<dbReference type="AlphaFoldDB" id="A0A1G7Y0D3"/>
<reference evidence="2" key="1">
    <citation type="submission" date="2016-10" db="EMBL/GenBank/DDBJ databases">
        <authorList>
            <person name="Varghese N."/>
            <person name="Submissions S."/>
        </authorList>
    </citation>
    <scope>NUCLEOTIDE SEQUENCE [LARGE SCALE GENOMIC DNA]</scope>
    <source>
        <strain evidence="2">DSM 25329</strain>
    </source>
</reference>
<proteinExistence type="predicted"/>
<protein>
    <submittedName>
        <fullName evidence="1">Uncharacterized protein</fullName>
    </submittedName>
</protein>
<dbReference type="OrthoDB" id="938592at2"/>
<dbReference type="EMBL" id="FNAN01000025">
    <property type="protein sequence ID" value="SDG89925.1"/>
    <property type="molecule type" value="Genomic_DNA"/>
</dbReference>
<keyword evidence="2" id="KW-1185">Reference proteome</keyword>
<dbReference type="RefSeq" id="WP_090157024.1">
    <property type="nucleotide sequence ID" value="NZ_FNAN01000025.1"/>
</dbReference>
<dbReference type="Proteomes" id="UP000198748">
    <property type="component" value="Unassembled WGS sequence"/>
</dbReference>